<keyword evidence="7 11" id="KW-1133">Transmembrane helix</keyword>
<evidence type="ECO:0000256" key="4">
    <source>
        <dbReference type="ARBA" id="ARBA00022547"/>
    </source>
</evidence>
<evidence type="ECO:0000256" key="3">
    <source>
        <dbReference type="ARBA" id="ARBA00022448"/>
    </source>
</evidence>
<comment type="subcellular location">
    <subcellularLocation>
        <location evidence="1">Membrane</location>
        <topology evidence="1">Multi-pass membrane protein</topology>
    </subcellularLocation>
</comment>
<feature type="transmembrane region" description="Helical" evidence="11">
    <location>
        <begin position="26"/>
        <end position="45"/>
    </location>
</feature>
<organism evidence="12">
    <name type="scientific">Schistosoma malayensis</name>
    <dbReference type="NCBI Taxonomy" id="53353"/>
    <lineage>
        <taxon>Eukaryota</taxon>
        <taxon>Metazoa</taxon>
        <taxon>Spiralia</taxon>
        <taxon>Lophotrochozoa</taxon>
        <taxon>Platyhelminthes</taxon>
        <taxon>Trematoda</taxon>
        <taxon>Digenea</taxon>
        <taxon>Strigeidida</taxon>
        <taxon>Schistosomatoidea</taxon>
        <taxon>Schistosomatidae</taxon>
        <taxon>Schistosoma</taxon>
    </lineage>
</organism>
<name>Q9B895_9TREM</name>
<keyword evidence="4" id="KW-0138">CF(0)</keyword>
<accession>Q9B895</accession>
<evidence type="ECO:0000256" key="6">
    <source>
        <dbReference type="ARBA" id="ARBA00022781"/>
    </source>
</evidence>
<dbReference type="GO" id="GO:1902600">
    <property type="term" value="P:proton transmembrane transport"/>
    <property type="evidence" value="ECO:0007669"/>
    <property type="project" value="UniProtKB-KW"/>
</dbReference>
<evidence type="ECO:0000313" key="12">
    <source>
        <dbReference type="EMBL" id="AAG60028.1"/>
    </source>
</evidence>
<dbReference type="Gene3D" id="1.20.120.220">
    <property type="entry name" value="ATP synthase, F0 complex, subunit A"/>
    <property type="match status" value="1"/>
</dbReference>
<dbReference type="SUPFAM" id="SSF81336">
    <property type="entry name" value="F1F0 ATP synthase subunit A"/>
    <property type="match status" value="1"/>
</dbReference>
<proteinExistence type="inferred from homology"/>
<keyword evidence="10" id="KW-0066">ATP synthesis</keyword>
<evidence type="ECO:0000256" key="7">
    <source>
        <dbReference type="ARBA" id="ARBA00022989"/>
    </source>
</evidence>
<evidence type="ECO:0000256" key="5">
    <source>
        <dbReference type="ARBA" id="ARBA00022692"/>
    </source>
</evidence>
<dbReference type="GO" id="GO:0045259">
    <property type="term" value="C:proton-transporting ATP synthase complex"/>
    <property type="evidence" value="ECO:0007669"/>
    <property type="project" value="UniProtKB-KW"/>
</dbReference>
<gene>
    <name evidence="12" type="primary">atp6</name>
</gene>
<evidence type="ECO:0000256" key="11">
    <source>
        <dbReference type="SAM" id="Phobius"/>
    </source>
</evidence>
<protein>
    <submittedName>
        <fullName evidence="12">ATP synthase F0 subunit 6</fullName>
    </submittedName>
</protein>
<reference evidence="12" key="1">
    <citation type="journal article" date="2001" name="Mol. Biochem. Parasitol.">
        <title>Mitochondrial gene content, arrangement and composition compared in African and Asian schistosomes.</title>
        <authorList>
            <person name="Le T.H."/>
            <person name="Humair P.F."/>
            <person name="Blair D."/>
            <person name="Agatsuma T."/>
            <person name="Littlewood D.T."/>
            <person name="McManus D.P."/>
        </authorList>
    </citation>
    <scope>NUCLEOTIDE SEQUENCE</scope>
    <source>
        <strain evidence="12">Baling</strain>
    </source>
</reference>
<dbReference type="GO" id="GO:0006754">
    <property type="term" value="P:ATP biosynthetic process"/>
    <property type="evidence" value="ECO:0007669"/>
    <property type="project" value="UniProtKB-KW"/>
</dbReference>
<feature type="transmembrane region" description="Helical" evidence="11">
    <location>
        <begin position="52"/>
        <end position="70"/>
    </location>
</feature>
<dbReference type="InterPro" id="IPR035908">
    <property type="entry name" value="F0_ATP_A_sf"/>
</dbReference>
<keyword evidence="9 11" id="KW-0472">Membrane</keyword>
<keyword evidence="5 11" id="KW-0812">Transmembrane</keyword>
<sequence length="173" mass="20199">MLSGLWIISFLVRLSKWLKVLSFEKWYGLSLFMLVVLFALVRCPYVYHMFDFSLMIVVLIMPLYISLFFSRMFTTFSLFISGFIPIGSPIVLSPFVCIVELVSYIIRPVVLLIRPFVNITAGVYFGVGLGSISFILDYYYISLFFIILFVYEVFVALMHWFIVQEILKFSVDH</sequence>
<feature type="transmembrane region" description="Helical" evidence="11">
    <location>
        <begin position="111"/>
        <end position="132"/>
    </location>
</feature>
<dbReference type="EMBL" id="AF295106">
    <property type="protein sequence ID" value="AAG60028.1"/>
    <property type="molecule type" value="Genomic_DNA"/>
</dbReference>
<geneLocation type="mitochondrion" evidence="12"/>
<keyword evidence="6" id="KW-0375">Hydrogen ion transport</keyword>
<feature type="transmembrane region" description="Helical" evidence="11">
    <location>
        <begin position="76"/>
        <end position="99"/>
    </location>
</feature>
<dbReference type="AlphaFoldDB" id="Q9B895"/>
<keyword evidence="8" id="KW-0406">Ion transport</keyword>
<feature type="transmembrane region" description="Helical" evidence="11">
    <location>
        <begin position="138"/>
        <end position="163"/>
    </location>
</feature>
<evidence type="ECO:0000256" key="10">
    <source>
        <dbReference type="ARBA" id="ARBA00023310"/>
    </source>
</evidence>
<evidence type="ECO:0000256" key="2">
    <source>
        <dbReference type="ARBA" id="ARBA00006810"/>
    </source>
</evidence>
<keyword evidence="3" id="KW-0813">Transport</keyword>
<evidence type="ECO:0000256" key="1">
    <source>
        <dbReference type="ARBA" id="ARBA00004141"/>
    </source>
</evidence>
<evidence type="ECO:0000256" key="8">
    <source>
        <dbReference type="ARBA" id="ARBA00023065"/>
    </source>
</evidence>
<evidence type="ECO:0000256" key="9">
    <source>
        <dbReference type="ARBA" id="ARBA00023136"/>
    </source>
</evidence>
<comment type="similarity">
    <text evidence="2">Belongs to the ATPase A chain family.</text>
</comment>
<keyword evidence="12" id="KW-0496">Mitochondrion</keyword>